<dbReference type="AlphaFoldDB" id="A0A1U9LJN4"/>
<reference evidence="2 3" key="1">
    <citation type="submission" date="2016-03" db="EMBL/GenBank/DDBJ databases">
        <title>Acetic acid bacteria sequencing.</title>
        <authorList>
            <person name="Brandt J."/>
            <person name="Jakob F."/>
            <person name="Vogel R.F."/>
        </authorList>
    </citation>
    <scope>NUCLEOTIDE SEQUENCE [LARGE SCALE GENOMIC DNA]</scope>
    <source>
        <strain evidence="2 3">TMW2.1084</strain>
        <plasmid evidence="3">pac1084_1</plasmid>
    </source>
</reference>
<dbReference type="KEGG" id="aper:A0U91_16500"/>
<sequence length="289" mass="30938">MTVLLALNLHSLAAKFGDTPAPDRPQASAETNTGASDKSTPVAVGAGIENKTARQKLNDSQGWQENGADTKPTDTSAASADDKLYKSLGSVKVDESISDIDPRVMSAKQSLMGDIADRQSQMGVRQKAMDAERQVIDQEQNSLGQQIQTLSDGVSELTAKKEAQRKAMDGEYDRLARVYEQMPPRDAAAVFNVLDMHVMVPVATRMAPLKVSKVIGGMDPDRANILSQYIAGTRHLSPLKDAPPAPILISTDRNLGNGPVKPDPGTSTSEKPEDGGSDWDDATLKASRQ</sequence>
<keyword evidence="2" id="KW-0614">Plasmid</keyword>
<organism evidence="2 3">
    <name type="scientific">Acetobacter persici</name>
    <dbReference type="NCBI Taxonomy" id="1076596"/>
    <lineage>
        <taxon>Bacteria</taxon>
        <taxon>Pseudomonadati</taxon>
        <taxon>Pseudomonadota</taxon>
        <taxon>Alphaproteobacteria</taxon>
        <taxon>Acetobacterales</taxon>
        <taxon>Acetobacteraceae</taxon>
        <taxon>Acetobacter</taxon>
    </lineage>
</organism>
<feature type="region of interest" description="Disordered" evidence="1">
    <location>
        <begin position="14"/>
        <end position="78"/>
    </location>
</feature>
<dbReference type="Proteomes" id="UP000189055">
    <property type="component" value="Plasmid pAC1084_1"/>
</dbReference>
<evidence type="ECO:0000256" key="1">
    <source>
        <dbReference type="SAM" id="MobiDB-lite"/>
    </source>
</evidence>
<feature type="region of interest" description="Disordered" evidence="1">
    <location>
        <begin position="236"/>
        <end position="289"/>
    </location>
</feature>
<feature type="compositionally biased region" description="Polar residues" evidence="1">
    <location>
        <begin position="28"/>
        <end position="39"/>
    </location>
</feature>
<gene>
    <name evidence="2" type="ORF">A0U91_16500</name>
</gene>
<proteinExistence type="predicted"/>
<dbReference type="EMBL" id="CP014688">
    <property type="protein sequence ID" value="AQT06608.1"/>
    <property type="molecule type" value="Genomic_DNA"/>
</dbReference>
<protein>
    <recommendedName>
        <fullName evidence="4">Flagellar protein FlbB</fullName>
    </recommendedName>
</protein>
<accession>A0A1U9LJN4</accession>
<evidence type="ECO:0000313" key="3">
    <source>
        <dbReference type="Proteomes" id="UP000189055"/>
    </source>
</evidence>
<evidence type="ECO:0000313" key="2">
    <source>
        <dbReference type="EMBL" id="AQT06608.1"/>
    </source>
</evidence>
<name>A0A1U9LJN4_9PROT</name>
<geneLocation type="plasmid" evidence="3">
    <name>pac1084_1</name>
</geneLocation>
<evidence type="ECO:0008006" key="4">
    <source>
        <dbReference type="Google" id="ProtNLM"/>
    </source>
</evidence>